<comment type="subcellular location">
    <subcellularLocation>
        <location evidence="1">Secreted</location>
    </subcellularLocation>
</comment>
<dbReference type="GO" id="GO:0031731">
    <property type="term" value="F:CCR6 chemokine receptor binding"/>
    <property type="evidence" value="ECO:0007669"/>
    <property type="project" value="TreeGrafter"/>
</dbReference>
<dbReference type="Pfam" id="PF00711">
    <property type="entry name" value="Defensin_beta"/>
    <property type="match status" value="1"/>
</dbReference>
<evidence type="ECO:0000259" key="4">
    <source>
        <dbReference type="Pfam" id="PF00711"/>
    </source>
</evidence>
<keyword evidence="3" id="KW-0732">Signal</keyword>
<evidence type="ECO:0000313" key="5">
    <source>
        <dbReference type="EMBL" id="CAI5771470.1"/>
    </source>
</evidence>
<dbReference type="GO" id="GO:0005615">
    <property type="term" value="C:extracellular space"/>
    <property type="evidence" value="ECO:0007669"/>
    <property type="project" value="TreeGrafter"/>
</dbReference>
<proteinExistence type="predicted"/>
<keyword evidence="2" id="KW-0964">Secreted</keyword>
<evidence type="ECO:0000256" key="1">
    <source>
        <dbReference type="ARBA" id="ARBA00004613"/>
    </source>
</evidence>
<dbReference type="InterPro" id="IPR001855">
    <property type="entry name" value="Defensin_beta-like"/>
</dbReference>
<dbReference type="AlphaFoldDB" id="A0AA35K4H1"/>
<feature type="chain" id="PRO_5041408331" evidence="3">
    <location>
        <begin position="23"/>
        <end position="65"/>
    </location>
</feature>
<protein>
    <submittedName>
        <fullName evidence="5">Gallinacin-1 alpha-like</fullName>
    </submittedName>
</protein>
<evidence type="ECO:0000313" key="6">
    <source>
        <dbReference type="Proteomes" id="UP001178461"/>
    </source>
</evidence>
<dbReference type="PANTHER" id="PTHR20515:SF20">
    <property type="entry name" value="GALLINACIN-1-RELATED"/>
    <property type="match status" value="1"/>
</dbReference>
<feature type="signal peptide" evidence="3">
    <location>
        <begin position="1"/>
        <end position="22"/>
    </location>
</feature>
<evidence type="ECO:0000256" key="3">
    <source>
        <dbReference type="SAM" id="SignalP"/>
    </source>
</evidence>
<dbReference type="GO" id="GO:0060326">
    <property type="term" value="P:cell chemotaxis"/>
    <property type="evidence" value="ECO:0007669"/>
    <property type="project" value="TreeGrafter"/>
</dbReference>
<dbReference type="PANTHER" id="PTHR20515">
    <property type="entry name" value="BETA-DEFENSIN"/>
    <property type="match status" value="1"/>
</dbReference>
<dbReference type="EMBL" id="OX395128">
    <property type="protein sequence ID" value="CAI5771470.1"/>
    <property type="molecule type" value="Genomic_DNA"/>
</dbReference>
<dbReference type="Gene3D" id="3.10.360.10">
    <property type="entry name" value="Antimicrobial Peptide, Beta-defensin 2, Chain A"/>
    <property type="match status" value="1"/>
</dbReference>
<dbReference type="GO" id="GO:0042056">
    <property type="term" value="F:chemoattractant activity"/>
    <property type="evidence" value="ECO:0007669"/>
    <property type="project" value="TreeGrafter"/>
</dbReference>
<keyword evidence="6" id="KW-1185">Reference proteome</keyword>
<accession>A0AA35K4H1</accession>
<organism evidence="5 6">
    <name type="scientific">Podarcis lilfordi</name>
    <name type="common">Lilford's wall lizard</name>
    <dbReference type="NCBI Taxonomy" id="74358"/>
    <lineage>
        <taxon>Eukaryota</taxon>
        <taxon>Metazoa</taxon>
        <taxon>Chordata</taxon>
        <taxon>Craniata</taxon>
        <taxon>Vertebrata</taxon>
        <taxon>Euteleostomi</taxon>
        <taxon>Lepidosauria</taxon>
        <taxon>Squamata</taxon>
        <taxon>Bifurcata</taxon>
        <taxon>Unidentata</taxon>
        <taxon>Episquamata</taxon>
        <taxon>Laterata</taxon>
        <taxon>Lacertibaenia</taxon>
        <taxon>Lacertidae</taxon>
        <taxon>Podarcis</taxon>
    </lineage>
</organism>
<name>A0AA35K4H1_9SAUR</name>
<feature type="domain" description="Beta-defensin-like" evidence="4">
    <location>
        <begin position="30"/>
        <end position="62"/>
    </location>
</feature>
<gene>
    <name evidence="5" type="ORF">PODLI_1B002153</name>
</gene>
<dbReference type="GO" id="GO:0042742">
    <property type="term" value="P:defense response to bacterium"/>
    <property type="evidence" value="ECO:0007669"/>
    <property type="project" value="TreeGrafter"/>
</dbReference>
<dbReference type="SUPFAM" id="SSF57392">
    <property type="entry name" value="Defensin-like"/>
    <property type="match status" value="1"/>
</dbReference>
<evidence type="ECO:0000256" key="2">
    <source>
        <dbReference type="ARBA" id="ARBA00022525"/>
    </source>
</evidence>
<dbReference type="Proteomes" id="UP001178461">
    <property type="component" value="Chromosome 3"/>
</dbReference>
<sequence>MKILHLFWAALSVLLLASSGFAFFKPHTRRQCYAANGACKLIKCPSPMLQIGKCGILRKCCKSPM</sequence>
<reference evidence="5" key="1">
    <citation type="submission" date="2022-12" db="EMBL/GenBank/DDBJ databases">
        <authorList>
            <person name="Alioto T."/>
            <person name="Alioto T."/>
            <person name="Gomez Garrido J."/>
        </authorList>
    </citation>
    <scope>NUCLEOTIDE SEQUENCE</scope>
</reference>